<evidence type="ECO:0000313" key="1">
    <source>
        <dbReference type="EMBL" id="RHA81555.1"/>
    </source>
</evidence>
<proteinExistence type="predicted"/>
<reference evidence="1 2" key="1">
    <citation type="submission" date="2018-08" db="EMBL/GenBank/DDBJ databases">
        <title>A genome reference for cultivated species of the human gut microbiota.</title>
        <authorList>
            <person name="Zou Y."/>
            <person name="Xue W."/>
            <person name="Luo G."/>
        </authorList>
    </citation>
    <scope>NUCLEOTIDE SEQUENCE [LARGE SCALE GENOMIC DNA]</scope>
    <source>
        <strain evidence="1 2">AM42-30</strain>
    </source>
</reference>
<dbReference type="EMBL" id="QSFV01000004">
    <property type="protein sequence ID" value="RHA81555.1"/>
    <property type="molecule type" value="Genomic_DNA"/>
</dbReference>
<dbReference type="Proteomes" id="UP000285740">
    <property type="component" value="Unassembled WGS sequence"/>
</dbReference>
<evidence type="ECO:0000313" key="2">
    <source>
        <dbReference type="Proteomes" id="UP000285740"/>
    </source>
</evidence>
<sequence length="300" mass="35984">MDDEHMIISSRQTSDYLPYPFFKRKRRISLYGDMLLQDFCMHFSIILRKNNDYRYFYKIDVPDNRLLNLLEYDNGKFLEYDLDKLLADNLADLLHYGKSYVELVRIFDKDKKLIGIKLIRFRNNIQVHIGKKIYYVLRKCDGKIVTGKIDTENVISFKLRDIGYSKSYFKKLFRKLHKYDTDFLKLSMDSKSGFEMDVYEKKHDYELLKLGHNVRWLGRKFDNYYVNEPYLLYIKIEEMKLKEAMLSQLLSKYNEKLVNVGKKYGFLGKICFDSKTSKYSDLYKDLMKGMKNCEEVSGEI</sequence>
<dbReference type="RefSeq" id="WP_118030101.1">
    <property type="nucleotide sequence ID" value="NZ_QSFV01000004.1"/>
</dbReference>
<organism evidence="1 2">
    <name type="scientific">Eubacterium ventriosum</name>
    <dbReference type="NCBI Taxonomy" id="39496"/>
    <lineage>
        <taxon>Bacteria</taxon>
        <taxon>Bacillati</taxon>
        <taxon>Bacillota</taxon>
        <taxon>Clostridia</taxon>
        <taxon>Eubacteriales</taxon>
        <taxon>Eubacteriaceae</taxon>
        <taxon>Eubacterium</taxon>
    </lineage>
</organism>
<protein>
    <submittedName>
        <fullName evidence="1">Uncharacterized protein</fullName>
    </submittedName>
</protein>
<comment type="caution">
    <text evidence="1">The sequence shown here is derived from an EMBL/GenBank/DDBJ whole genome shotgun (WGS) entry which is preliminary data.</text>
</comment>
<dbReference type="AlphaFoldDB" id="A0A413T9D6"/>
<name>A0A413T9D6_9FIRM</name>
<gene>
    <name evidence="1" type="ORF">DW918_02440</name>
</gene>
<accession>A0A413T9D6</accession>